<organism evidence="2 3">
    <name type="scientific">Protopolystoma xenopodis</name>
    <dbReference type="NCBI Taxonomy" id="117903"/>
    <lineage>
        <taxon>Eukaryota</taxon>
        <taxon>Metazoa</taxon>
        <taxon>Spiralia</taxon>
        <taxon>Lophotrochozoa</taxon>
        <taxon>Platyhelminthes</taxon>
        <taxon>Monogenea</taxon>
        <taxon>Polyopisthocotylea</taxon>
        <taxon>Polystomatidea</taxon>
        <taxon>Polystomatidae</taxon>
        <taxon>Protopolystoma</taxon>
    </lineage>
</organism>
<dbReference type="GO" id="GO:0004467">
    <property type="term" value="F:long-chain fatty acid-CoA ligase activity"/>
    <property type="evidence" value="ECO:0007669"/>
    <property type="project" value="TreeGrafter"/>
</dbReference>
<accession>A0A3S4ZBZ2</accession>
<dbReference type="GO" id="GO:0005783">
    <property type="term" value="C:endoplasmic reticulum"/>
    <property type="evidence" value="ECO:0007669"/>
    <property type="project" value="TreeGrafter"/>
</dbReference>
<dbReference type="PANTHER" id="PTHR43272">
    <property type="entry name" value="LONG-CHAIN-FATTY-ACID--COA LIGASE"/>
    <property type="match status" value="1"/>
</dbReference>
<comment type="caution">
    <text evidence="2">The sequence shown here is derived from an EMBL/GenBank/DDBJ whole genome shotgun (WGS) entry which is preliminary data.</text>
</comment>
<evidence type="ECO:0000256" key="1">
    <source>
        <dbReference type="ARBA" id="ARBA00022598"/>
    </source>
</evidence>
<keyword evidence="3" id="KW-1185">Reference proteome</keyword>
<reference evidence="2" key="1">
    <citation type="submission" date="2018-11" db="EMBL/GenBank/DDBJ databases">
        <authorList>
            <consortium name="Pathogen Informatics"/>
        </authorList>
    </citation>
    <scope>NUCLEOTIDE SEQUENCE</scope>
</reference>
<dbReference type="PANTHER" id="PTHR43272:SF107">
    <property type="entry name" value="LONG-CHAIN-FATTY-ACID--COA LIGASE 5"/>
    <property type="match status" value="1"/>
</dbReference>
<sequence>MVLGIRLGFKDKMANGDMSVSTNEISTLRKRLNCGSLSANHAPSGAEDVRQKEEVRDKYEERTEEETANIMLQQICATSDANRLILDSFSKLAKQAGLKSFENVRSIYLSPVPFSIANGQLTVTMKLCRHVLRKAFSKQISDLYRSGPTLKSGH</sequence>
<protein>
    <submittedName>
        <fullName evidence="2">Uncharacterized protein</fullName>
    </submittedName>
</protein>
<keyword evidence="1" id="KW-0436">Ligase</keyword>
<dbReference type="OrthoDB" id="1700726at2759"/>
<gene>
    <name evidence="2" type="ORF">PXEA_LOCUS1101</name>
</gene>
<dbReference type="AlphaFoldDB" id="A0A3S4ZBZ2"/>
<dbReference type="EMBL" id="CAAALY010002220">
    <property type="protein sequence ID" value="VEL07661.1"/>
    <property type="molecule type" value="Genomic_DNA"/>
</dbReference>
<evidence type="ECO:0000313" key="2">
    <source>
        <dbReference type="EMBL" id="VEL07661.1"/>
    </source>
</evidence>
<dbReference type="GO" id="GO:0016020">
    <property type="term" value="C:membrane"/>
    <property type="evidence" value="ECO:0007669"/>
    <property type="project" value="TreeGrafter"/>
</dbReference>
<proteinExistence type="predicted"/>
<name>A0A3S4ZBZ2_9PLAT</name>
<evidence type="ECO:0000313" key="3">
    <source>
        <dbReference type="Proteomes" id="UP000784294"/>
    </source>
</evidence>
<dbReference type="Proteomes" id="UP000784294">
    <property type="component" value="Unassembled WGS sequence"/>
</dbReference>